<evidence type="ECO:0000256" key="2">
    <source>
        <dbReference type="ARBA" id="ARBA00022741"/>
    </source>
</evidence>
<dbReference type="GO" id="GO:0005524">
    <property type="term" value="F:ATP binding"/>
    <property type="evidence" value="ECO:0007669"/>
    <property type="project" value="UniProtKB-KW"/>
</dbReference>
<dbReference type="AlphaFoldDB" id="A0A118K6V0"/>
<keyword evidence="2" id="KW-0547">Nucleotide-binding</keyword>
<keyword evidence="3" id="KW-0067">ATP-binding</keyword>
<evidence type="ECO:0000313" key="6">
    <source>
        <dbReference type="Proteomes" id="UP000243975"/>
    </source>
</evidence>
<dbReference type="Gene3D" id="3.40.50.300">
    <property type="entry name" value="P-loop containing nucleotide triphosphate hydrolases"/>
    <property type="match status" value="1"/>
</dbReference>
<dbReference type="InterPro" id="IPR050130">
    <property type="entry name" value="ClpA_ClpB"/>
</dbReference>
<organism evidence="5 6">
    <name type="scientific">Cynara cardunculus var. scolymus</name>
    <name type="common">Globe artichoke</name>
    <name type="synonym">Cynara scolymus</name>
    <dbReference type="NCBI Taxonomy" id="59895"/>
    <lineage>
        <taxon>Eukaryota</taxon>
        <taxon>Viridiplantae</taxon>
        <taxon>Streptophyta</taxon>
        <taxon>Embryophyta</taxon>
        <taxon>Tracheophyta</taxon>
        <taxon>Spermatophyta</taxon>
        <taxon>Magnoliopsida</taxon>
        <taxon>eudicotyledons</taxon>
        <taxon>Gunneridae</taxon>
        <taxon>Pentapetalae</taxon>
        <taxon>asterids</taxon>
        <taxon>campanulids</taxon>
        <taxon>Asterales</taxon>
        <taxon>Asteraceae</taxon>
        <taxon>Carduoideae</taxon>
        <taxon>Cardueae</taxon>
        <taxon>Carduinae</taxon>
        <taxon>Cynara</taxon>
    </lineage>
</organism>
<feature type="domain" description="ClpA/ClpB AAA lid" evidence="4">
    <location>
        <begin position="63"/>
        <end position="101"/>
    </location>
</feature>
<evidence type="ECO:0000259" key="4">
    <source>
        <dbReference type="Pfam" id="PF17871"/>
    </source>
</evidence>
<evidence type="ECO:0000256" key="1">
    <source>
        <dbReference type="ARBA" id="ARBA00022737"/>
    </source>
</evidence>
<evidence type="ECO:0000256" key="3">
    <source>
        <dbReference type="ARBA" id="ARBA00022840"/>
    </source>
</evidence>
<evidence type="ECO:0000313" key="5">
    <source>
        <dbReference type="EMBL" id="KVI11248.1"/>
    </source>
</evidence>
<proteinExistence type="predicted"/>
<dbReference type="EMBL" id="LEKV01000631">
    <property type="protein sequence ID" value="KVI11248.1"/>
    <property type="molecule type" value="Genomic_DNA"/>
</dbReference>
<dbReference type="GO" id="GO:0016887">
    <property type="term" value="F:ATP hydrolysis activity"/>
    <property type="evidence" value="ECO:0007669"/>
    <property type="project" value="TreeGrafter"/>
</dbReference>
<sequence length="130" mass="15279">MKEINGVCFQQMLWHLQVLEDIQLTITFFVIRTPIHIPTDFFDNCMSISHDLRYFQIQVSEPSVDETILILEDLRERYKIHNKLHYTGDALVAAAKLSLQYKVRYKIHHKLQYTDDALVAAAKLSPQYKV</sequence>
<accession>A0A118K6V0</accession>
<dbReference type="GO" id="GO:0005737">
    <property type="term" value="C:cytoplasm"/>
    <property type="evidence" value="ECO:0007669"/>
    <property type="project" value="TreeGrafter"/>
</dbReference>
<dbReference type="Gramene" id="KVI11248">
    <property type="protein sequence ID" value="KVI11248"/>
    <property type="gene ID" value="Ccrd_010344"/>
</dbReference>
<dbReference type="Pfam" id="PF17871">
    <property type="entry name" value="AAA_lid_9"/>
    <property type="match status" value="1"/>
</dbReference>
<protein>
    <recommendedName>
        <fullName evidence="4">ClpA/ClpB AAA lid domain-containing protein</fullName>
    </recommendedName>
</protein>
<dbReference type="InterPro" id="IPR041546">
    <property type="entry name" value="ClpA/ClpB_AAA_lid"/>
</dbReference>
<dbReference type="InterPro" id="IPR027417">
    <property type="entry name" value="P-loop_NTPase"/>
</dbReference>
<dbReference type="Gene3D" id="1.10.8.60">
    <property type="match status" value="1"/>
</dbReference>
<dbReference type="PANTHER" id="PTHR11638:SF155">
    <property type="entry name" value="CHAPERONE PROTEIN CLPC1, CHLOROPLASTIC-LIKE"/>
    <property type="match status" value="1"/>
</dbReference>
<dbReference type="Proteomes" id="UP000243975">
    <property type="component" value="Unassembled WGS sequence"/>
</dbReference>
<keyword evidence="1" id="KW-0677">Repeat</keyword>
<dbReference type="STRING" id="59895.A0A118K6V0"/>
<dbReference type="PANTHER" id="PTHR11638">
    <property type="entry name" value="ATP-DEPENDENT CLP PROTEASE"/>
    <property type="match status" value="1"/>
</dbReference>
<name>A0A118K6V0_CYNCS</name>
<comment type="caution">
    <text evidence="5">The sequence shown here is derived from an EMBL/GenBank/DDBJ whole genome shotgun (WGS) entry which is preliminary data.</text>
</comment>
<reference evidence="5 6" key="1">
    <citation type="journal article" date="2016" name="Sci. Rep.">
        <title>The genome sequence of the outbreeding globe artichoke constructed de novo incorporating a phase-aware low-pass sequencing strategy of F1 progeny.</title>
        <authorList>
            <person name="Scaglione D."/>
            <person name="Reyes-Chin-Wo S."/>
            <person name="Acquadro A."/>
            <person name="Froenicke L."/>
            <person name="Portis E."/>
            <person name="Beitel C."/>
            <person name="Tirone M."/>
            <person name="Mauro R."/>
            <person name="Lo Monaco A."/>
            <person name="Mauromicale G."/>
            <person name="Faccioli P."/>
            <person name="Cattivelli L."/>
            <person name="Rieseberg L."/>
            <person name="Michelmore R."/>
            <person name="Lanteri S."/>
        </authorList>
    </citation>
    <scope>NUCLEOTIDE SEQUENCE [LARGE SCALE GENOMIC DNA]</scope>
    <source>
        <strain evidence="5">2C</strain>
    </source>
</reference>
<dbReference type="GO" id="GO:0034605">
    <property type="term" value="P:cellular response to heat"/>
    <property type="evidence" value="ECO:0007669"/>
    <property type="project" value="TreeGrafter"/>
</dbReference>
<keyword evidence="6" id="KW-1185">Reference proteome</keyword>
<feature type="non-terminal residue" evidence="5">
    <location>
        <position position="1"/>
    </location>
</feature>
<gene>
    <name evidence="5" type="ORF">Ccrd_010344</name>
</gene>